<protein>
    <recommendedName>
        <fullName evidence="12">Methyl-accepting chemotaxis protein</fullName>
    </recommendedName>
</protein>
<evidence type="ECO:0000256" key="7">
    <source>
        <dbReference type="SAM" id="Phobius"/>
    </source>
</evidence>
<dbReference type="FunFam" id="1.10.287.950:FF:000001">
    <property type="entry name" value="Methyl-accepting chemotaxis sensory transducer"/>
    <property type="match status" value="1"/>
</dbReference>
<dbReference type="PROSITE" id="PS50885">
    <property type="entry name" value="HAMP"/>
    <property type="match status" value="1"/>
</dbReference>
<keyword evidence="3 5" id="KW-0807">Transducer</keyword>
<dbReference type="AlphaFoldDB" id="A0AAJ0U2E3"/>
<dbReference type="SMART" id="SM00304">
    <property type="entry name" value="HAMP"/>
    <property type="match status" value="2"/>
</dbReference>
<evidence type="ECO:0000256" key="6">
    <source>
        <dbReference type="SAM" id="MobiDB-lite"/>
    </source>
</evidence>
<feature type="domain" description="Methyl-accepting transducer" evidence="8">
    <location>
        <begin position="266"/>
        <end position="495"/>
    </location>
</feature>
<reference evidence="10" key="2">
    <citation type="journal article" date="2020" name="Microorganisms">
        <title>Osmotic Adaptation and Compatible Solute Biosynthesis of Phototrophic Bacteria as Revealed from Genome Analyses.</title>
        <authorList>
            <person name="Imhoff J.F."/>
            <person name="Rahn T."/>
            <person name="Kunzel S."/>
            <person name="Keller A."/>
            <person name="Neulinger S.C."/>
        </authorList>
    </citation>
    <scope>NUCLEOTIDE SEQUENCE</scope>
    <source>
        <strain evidence="10">DSM 11080</strain>
    </source>
</reference>
<feature type="transmembrane region" description="Helical" evidence="7">
    <location>
        <begin position="35"/>
        <end position="55"/>
    </location>
</feature>
<dbReference type="Pfam" id="PF18947">
    <property type="entry name" value="HAMP_2"/>
    <property type="match status" value="1"/>
</dbReference>
<dbReference type="SMART" id="SM00283">
    <property type="entry name" value="MA"/>
    <property type="match status" value="1"/>
</dbReference>
<dbReference type="PRINTS" id="PR00260">
    <property type="entry name" value="CHEMTRNSDUCR"/>
</dbReference>
<accession>A0AAJ0U2E3</accession>
<reference evidence="10" key="1">
    <citation type="submission" date="2017-08" db="EMBL/GenBank/DDBJ databases">
        <authorList>
            <person name="Imhoff J.F."/>
            <person name="Rahn T."/>
            <person name="Kuenzel S."/>
            <person name="Neulinger S.C."/>
        </authorList>
    </citation>
    <scope>NUCLEOTIDE SEQUENCE</scope>
    <source>
        <strain evidence="10">DSM 11080</strain>
    </source>
</reference>
<dbReference type="InterPro" id="IPR051310">
    <property type="entry name" value="MCP_chemotaxis"/>
</dbReference>
<dbReference type="InterPro" id="IPR003660">
    <property type="entry name" value="HAMP_dom"/>
</dbReference>
<proteinExistence type="inferred from homology"/>
<comment type="subcellular location">
    <subcellularLocation>
        <location evidence="1">Membrane</location>
    </subcellularLocation>
</comment>
<comment type="similarity">
    <text evidence="4">Belongs to the methyl-accepting chemotaxis (MCP) protein family.</text>
</comment>
<evidence type="ECO:0000256" key="3">
    <source>
        <dbReference type="ARBA" id="ARBA00023224"/>
    </source>
</evidence>
<dbReference type="RefSeq" id="WP_200345188.1">
    <property type="nucleotide sequence ID" value="NZ_NRSJ01000006.1"/>
</dbReference>
<keyword evidence="7" id="KW-1133">Transmembrane helix</keyword>
<dbReference type="GO" id="GO:0006935">
    <property type="term" value="P:chemotaxis"/>
    <property type="evidence" value="ECO:0007669"/>
    <property type="project" value="InterPro"/>
</dbReference>
<evidence type="ECO:0000259" key="9">
    <source>
        <dbReference type="PROSITE" id="PS50885"/>
    </source>
</evidence>
<dbReference type="SUPFAM" id="SSF58104">
    <property type="entry name" value="Methyl-accepting chemotaxis protein (MCP) signaling domain"/>
    <property type="match status" value="1"/>
</dbReference>
<dbReference type="Gene3D" id="1.20.120.1530">
    <property type="match status" value="2"/>
</dbReference>
<sequence length="520" mass="56506">MTSLSSLSRLKLTLALLWGVLALFALYTAVAHGLIYAPIGFVALATGVLVFALRAHARLSGFLRETTEVCARIRSGDFEARVINLDEEDALRRLSDNVNGAIDICDAFVRESLLAMQAASEGRYYRKIRQEGMLGMFSHSVDGINRAIDFLKEKDEADARNKRMVALTIERIRMLVESASHGNLDERIESDGFEGEYQELVTNMNGLMETISDPLKESIRVLEKLSEGDLTDEVRERYEGVFDDIKQAVNNTIARLERIVAEIQLASTSVKDSADGISSASLDLSRRTENQSSSLAQTASAMEQITATVEQNTSSARMVNEVSLKAKEVALQGRQVMKEAVESMTLISASSEKIAHISHLIDEIASQTNLLAINAAVEASRAGEAGRGFAVVAEEVRSLARRSSEASKEIRALNQESMAQVKAGNEHVENAGDLLDKIVGSVAALTERITEITSASEEQTIGINEINAAIANMDQVTQENVTMVKQNSDAAGSLTELADDLNQLITFFQLDTARASAATA</sequence>
<dbReference type="GO" id="GO:0005886">
    <property type="term" value="C:plasma membrane"/>
    <property type="evidence" value="ECO:0007669"/>
    <property type="project" value="TreeGrafter"/>
</dbReference>
<evidence type="ECO:0000256" key="4">
    <source>
        <dbReference type="ARBA" id="ARBA00029447"/>
    </source>
</evidence>
<keyword evidence="2" id="KW-0488">Methylation</keyword>
<organism evidence="10 11">
    <name type="scientific">Halochromatium glycolicum</name>
    <dbReference type="NCBI Taxonomy" id="85075"/>
    <lineage>
        <taxon>Bacteria</taxon>
        <taxon>Pseudomonadati</taxon>
        <taxon>Pseudomonadota</taxon>
        <taxon>Gammaproteobacteria</taxon>
        <taxon>Chromatiales</taxon>
        <taxon>Chromatiaceae</taxon>
        <taxon>Halochromatium</taxon>
    </lineage>
</organism>
<evidence type="ECO:0008006" key="12">
    <source>
        <dbReference type="Google" id="ProtNLM"/>
    </source>
</evidence>
<feature type="region of interest" description="Disordered" evidence="6">
    <location>
        <begin position="280"/>
        <end position="299"/>
    </location>
</feature>
<gene>
    <name evidence="10" type="ORF">CKO40_05525</name>
</gene>
<dbReference type="PROSITE" id="PS50111">
    <property type="entry name" value="CHEMOTAXIS_TRANSDUC_2"/>
    <property type="match status" value="1"/>
</dbReference>
<dbReference type="InterPro" id="IPR004089">
    <property type="entry name" value="MCPsignal_dom"/>
</dbReference>
<dbReference type="Proteomes" id="UP001296776">
    <property type="component" value="Unassembled WGS sequence"/>
</dbReference>
<dbReference type="InterPro" id="IPR004090">
    <property type="entry name" value="Chemotax_Me-accpt_rcpt"/>
</dbReference>
<evidence type="ECO:0000256" key="1">
    <source>
        <dbReference type="ARBA" id="ARBA00004370"/>
    </source>
</evidence>
<dbReference type="GO" id="GO:0007165">
    <property type="term" value="P:signal transduction"/>
    <property type="evidence" value="ECO:0007669"/>
    <property type="project" value="UniProtKB-KW"/>
</dbReference>
<evidence type="ECO:0000256" key="5">
    <source>
        <dbReference type="PROSITE-ProRule" id="PRU00284"/>
    </source>
</evidence>
<dbReference type="GO" id="GO:0004888">
    <property type="term" value="F:transmembrane signaling receptor activity"/>
    <property type="evidence" value="ECO:0007669"/>
    <property type="project" value="InterPro"/>
</dbReference>
<comment type="caution">
    <text evidence="10">The sequence shown here is derived from an EMBL/GenBank/DDBJ whole genome shotgun (WGS) entry which is preliminary data.</text>
</comment>
<dbReference type="CDD" id="cd11386">
    <property type="entry name" value="MCP_signal"/>
    <property type="match status" value="1"/>
</dbReference>
<dbReference type="PANTHER" id="PTHR43531:SF14">
    <property type="entry name" value="METHYL-ACCEPTING CHEMOTAXIS PROTEIN I-RELATED"/>
    <property type="match status" value="1"/>
</dbReference>
<name>A0AAJ0U2E3_9GAMM</name>
<feature type="transmembrane region" description="Helical" evidence="7">
    <location>
        <begin position="12"/>
        <end position="29"/>
    </location>
</feature>
<evidence type="ECO:0000256" key="2">
    <source>
        <dbReference type="ARBA" id="ARBA00022481"/>
    </source>
</evidence>
<keyword evidence="7" id="KW-0472">Membrane</keyword>
<dbReference type="EMBL" id="NRSJ01000006">
    <property type="protein sequence ID" value="MBK1704018.1"/>
    <property type="molecule type" value="Genomic_DNA"/>
</dbReference>
<evidence type="ECO:0000313" key="11">
    <source>
        <dbReference type="Proteomes" id="UP001296776"/>
    </source>
</evidence>
<evidence type="ECO:0000259" key="8">
    <source>
        <dbReference type="PROSITE" id="PS50111"/>
    </source>
</evidence>
<keyword evidence="7" id="KW-0812">Transmembrane</keyword>
<keyword evidence="11" id="KW-1185">Reference proteome</keyword>
<dbReference type="Gene3D" id="1.10.287.950">
    <property type="entry name" value="Methyl-accepting chemotaxis protein"/>
    <property type="match status" value="1"/>
</dbReference>
<feature type="domain" description="HAMP" evidence="9">
    <location>
        <begin position="209"/>
        <end position="261"/>
    </location>
</feature>
<evidence type="ECO:0000313" key="10">
    <source>
        <dbReference type="EMBL" id="MBK1704018.1"/>
    </source>
</evidence>
<dbReference type="Pfam" id="PF00015">
    <property type="entry name" value="MCPsignal"/>
    <property type="match status" value="1"/>
</dbReference>
<dbReference type="PANTHER" id="PTHR43531">
    <property type="entry name" value="PROTEIN ICFG"/>
    <property type="match status" value="1"/>
</dbReference>
<feature type="compositionally biased region" description="Polar residues" evidence="6">
    <location>
        <begin position="290"/>
        <end position="299"/>
    </location>
</feature>